<dbReference type="EMBL" id="OCMU01000001">
    <property type="protein sequence ID" value="SOD19169.1"/>
    <property type="molecule type" value="Genomic_DNA"/>
</dbReference>
<evidence type="ECO:0000313" key="1">
    <source>
        <dbReference type="EMBL" id="SOD19169.1"/>
    </source>
</evidence>
<organism evidence="1 2">
    <name type="scientific">Nitrosomonas ureae</name>
    <dbReference type="NCBI Taxonomy" id="44577"/>
    <lineage>
        <taxon>Bacteria</taxon>
        <taxon>Pseudomonadati</taxon>
        <taxon>Pseudomonadota</taxon>
        <taxon>Betaproteobacteria</taxon>
        <taxon>Nitrosomonadales</taxon>
        <taxon>Nitrosomonadaceae</taxon>
        <taxon>Nitrosomonas</taxon>
    </lineage>
</organism>
<accession>A0A286AB98</accession>
<dbReference type="Proteomes" id="UP000219335">
    <property type="component" value="Unassembled WGS sequence"/>
</dbReference>
<gene>
    <name evidence="1" type="ORF">SAMN06297164_2140</name>
</gene>
<sequence length="46" mass="5373">MVSVLLTQTQQLRSCVVLMTDWLCQTVKADLFKPEHDFLSNLKYKT</sequence>
<protein>
    <submittedName>
        <fullName evidence="1">Uncharacterized protein</fullName>
    </submittedName>
</protein>
<dbReference type="AlphaFoldDB" id="A0A286AB98"/>
<name>A0A286AB98_9PROT</name>
<reference evidence="1 2" key="1">
    <citation type="submission" date="2017-09" db="EMBL/GenBank/DDBJ databases">
        <authorList>
            <person name="Ehlers B."/>
            <person name="Leendertz F.H."/>
        </authorList>
    </citation>
    <scope>NUCLEOTIDE SEQUENCE [LARGE SCALE GENOMIC DNA]</scope>
    <source>
        <strain evidence="1 2">Nm42</strain>
    </source>
</reference>
<evidence type="ECO:0000313" key="2">
    <source>
        <dbReference type="Proteomes" id="UP000219335"/>
    </source>
</evidence>
<proteinExistence type="predicted"/>